<accession>A0A165EJH8</accession>
<sequence>MSDCSRVVYRPAGLGLTNPYCTGDVGGGHSAIPQMPPLSLSPGHRTLSLSARGRHGEMAGADWPAGQAVGWAGGSGGEGPVLDGERHASGCGCGRRGSRSVLKRQGRAIEGDEGCPPTSDAVLYTPPPLAAAVRSSRANTAEPLLPALHQNQNQNPSQSRIKHPRPGASPGCRCHSHVRHAHAHAR</sequence>
<protein>
    <submittedName>
        <fullName evidence="2">Uncharacterized protein</fullName>
    </submittedName>
</protein>
<reference evidence="2 3" key="1">
    <citation type="journal article" date="2016" name="Mol. Biol. Evol.">
        <title>Comparative Genomics of Early-Diverging Mushroom-Forming Fungi Provides Insights into the Origins of Lignocellulose Decay Capabilities.</title>
        <authorList>
            <person name="Nagy L.G."/>
            <person name="Riley R."/>
            <person name="Tritt A."/>
            <person name="Adam C."/>
            <person name="Daum C."/>
            <person name="Floudas D."/>
            <person name="Sun H."/>
            <person name="Yadav J.S."/>
            <person name="Pangilinan J."/>
            <person name="Larsson K.H."/>
            <person name="Matsuura K."/>
            <person name="Barry K."/>
            <person name="Labutti K."/>
            <person name="Kuo R."/>
            <person name="Ohm R.A."/>
            <person name="Bhattacharya S.S."/>
            <person name="Shirouzu T."/>
            <person name="Yoshinaga Y."/>
            <person name="Martin F.M."/>
            <person name="Grigoriev I.V."/>
            <person name="Hibbett D.S."/>
        </authorList>
    </citation>
    <scope>NUCLEOTIDE SEQUENCE [LARGE SCALE GENOMIC DNA]</scope>
    <source>
        <strain evidence="2 3">HHB12733</strain>
    </source>
</reference>
<dbReference type="InParanoid" id="A0A165EJH8"/>
<gene>
    <name evidence="2" type="ORF">CALCODRAFT_368270</name>
</gene>
<keyword evidence="3" id="KW-1185">Reference proteome</keyword>
<evidence type="ECO:0000313" key="3">
    <source>
        <dbReference type="Proteomes" id="UP000076842"/>
    </source>
</evidence>
<dbReference type="Proteomes" id="UP000076842">
    <property type="component" value="Unassembled WGS sequence"/>
</dbReference>
<proteinExistence type="predicted"/>
<evidence type="ECO:0000313" key="2">
    <source>
        <dbReference type="EMBL" id="KZT54992.1"/>
    </source>
</evidence>
<feature type="compositionally biased region" description="Polar residues" evidence="1">
    <location>
        <begin position="149"/>
        <end position="159"/>
    </location>
</feature>
<feature type="region of interest" description="Disordered" evidence="1">
    <location>
        <begin position="149"/>
        <end position="186"/>
    </location>
</feature>
<name>A0A165EJH8_9BASI</name>
<feature type="compositionally biased region" description="Basic residues" evidence="1">
    <location>
        <begin position="174"/>
        <end position="186"/>
    </location>
</feature>
<dbReference type="EMBL" id="KV424003">
    <property type="protein sequence ID" value="KZT54992.1"/>
    <property type="molecule type" value="Genomic_DNA"/>
</dbReference>
<dbReference type="AlphaFoldDB" id="A0A165EJH8"/>
<organism evidence="2 3">
    <name type="scientific">Calocera cornea HHB12733</name>
    <dbReference type="NCBI Taxonomy" id="1353952"/>
    <lineage>
        <taxon>Eukaryota</taxon>
        <taxon>Fungi</taxon>
        <taxon>Dikarya</taxon>
        <taxon>Basidiomycota</taxon>
        <taxon>Agaricomycotina</taxon>
        <taxon>Dacrymycetes</taxon>
        <taxon>Dacrymycetales</taxon>
        <taxon>Dacrymycetaceae</taxon>
        <taxon>Calocera</taxon>
    </lineage>
</organism>
<evidence type="ECO:0000256" key="1">
    <source>
        <dbReference type="SAM" id="MobiDB-lite"/>
    </source>
</evidence>